<dbReference type="OrthoDB" id="9790734at2"/>
<dbReference type="PANTHER" id="PTHR43355:SF2">
    <property type="entry name" value="FLAVIN REDUCTASE (NADPH)"/>
    <property type="match status" value="1"/>
</dbReference>
<dbReference type="RefSeq" id="WP_081200027.1">
    <property type="nucleotide sequence ID" value="NZ_FOCZ01000015.1"/>
</dbReference>
<dbReference type="Proteomes" id="UP000192610">
    <property type="component" value="Unassembled WGS sequence"/>
</dbReference>
<dbReference type="InterPro" id="IPR036291">
    <property type="entry name" value="NAD(P)-bd_dom_sf"/>
</dbReference>
<evidence type="ECO:0000313" key="2">
    <source>
        <dbReference type="EMBL" id="OQP49733.1"/>
    </source>
</evidence>
<dbReference type="PANTHER" id="PTHR43355">
    <property type="entry name" value="FLAVIN REDUCTASE (NADPH)"/>
    <property type="match status" value="1"/>
</dbReference>
<accession>A0A1V9EU93</accession>
<dbReference type="GO" id="GO:0016646">
    <property type="term" value="F:oxidoreductase activity, acting on the CH-NH group of donors, NAD or NADP as acceptor"/>
    <property type="evidence" value="ECO:0007669"/>
    <property type="project" value="TreeGrafter"/>
</dbReference>
<comment type="caution">
    <text evidence="2">The sequence shown here is derived from an EMBL/GenBank/DDBJ whole genome shotgun (WGS) entry which is preliminary data.</text>
</comment>
<name>A0A1V9EU93_9BACT</name>
<dbReference type="SUPFAM" id="SSF51735">
    <property type="entry name" value="NAD(P)-binding Rossmann-fold domains"/>
    <property type="match status" value="1"/>
</dbReference>
<dbReference type="InterPro" id="IPR051606">
    <property type="entry name" value="Polyketide_Oxido-like"/>
</dbReference>
<keyword evidence="3" id="KW-1185">Reference proteome</keyword>
<dbReference type="Pfam" id="PF13460">
    <property type="entry name" value="NAD_binding_10"/>
    <property type="match status" value="1"/>
</dbReference>
<sequence length="214" mass="23065">MDHKIKIAVIGGTGKSGKFLVQELITQGFPLRLLLRNPASFQTTEPLVEVVPGNVTDYAAVNKLLEGCQAVISMLGLGIPASEPTIFSLSTTHVLRAMQAWGIQRYIVTTGLNVDTPFDNKTGKTALATDWMKNTYPVSTANKQLEYELLASSSVDWTLVRLPMIGLTAERSGIAVSLTDCPGDAIHAGNLANFLIEQLFATTCVKKSPFIANV</sequence>
<dbReference type="InterPro" id="IPR016040">
    <property type="entry name" value="NAD(P)-bd_dom"/>
</dbReference>
<dbReference type="EMBL" id="LVXG01000013">
    <property type="protein sequence ID" value="OQP49733.1"/>
    <property type="molecule type" value="Genomic_DNA"/>
</dbReference>
<organism evidence="2 3">
    <name type="scientific">Niastella yeongjuensis</name>
    <dbReference type="NCBI Taxonomy" id="354355"/>
    <lineage>
        <taxon>Bacteria</taxon>
        <taxon>Pseudomonadati</taxon>
        <taxon>Bacteroidota</taxon>
        <taxon>Chitinophagia</taxon>
        <taxon>Chitinophagales</taxon>
        <taxon>Chitinophagaceae</taxon>
        <taxon>Niastella</taxon>
    </lineage>
</organism>
<evidence type="ECO:0000259" key="1">
    <source>
        <dbReference type="Pfam" id="PF13460"/>
    </source>
</evidence>
<gene>
    <name evidence="2" type="ORF">A4H97_27980</name>
</gene>
<dbReference type="STRING" id="354355.SAMN05660816_05839"/>
<dbReference type="AlphaFoldDB" id="A0A1V9EU93"/>
<evidence type="ECO:0000313" key="3">
    <source>
        <dbReference type="Proteomes" id="UP000192610"/>
    </source>
</evidence>
<proteinExistence type="predicted"/>
<dbReference type="Gene3D" id="3.40.50.720">
    <property type="entry name" value="NAD(P)-binding Rossmann-like Domain"/>
    <property type="match status" value="1"/>
</dbReference>
<feature type="domain" description="NAD(P)-binding" evidence="1">
    <location>
        <begin position="11"/>
        <end position="200"/>
    </location>
</feature>
<reference evidence="3" key="1">
    <citation type="submission" date="2016-04" db="EMBL/GenBank/DDBJ databases">
        <authorList>
            <person name="Chen L."/>
            <person name="Zhuang W."/>
            <person name="Wang G."/>
        </authorList>
    </citation>
    <scope>NUCLEOTIDE SEQUENCE [LARGE SCALE GENOMIC DNA]</scope>
    <source>
        <strain evidence="3">17621</strain>
    </source>
</reference>
<protein>
    <submittedName>
        <fullName evidence="2">Epimerase</fullName>
    </submittedName>
</protein>